<organism evidence="1">
    <name type="scientific">marine sediment metagenome</name>
    <dbReference type="NCBI Taxonomy" id="412755"/>
    <lineage>
        <taxon>unclassified sequences</taxon>
        <taxon>metagenomes</taxon>
        <taxon>ecological metagenomes</taxon>
    </lineage>
</organism>
<reference evidence="1" key="1">
    <citation type="journal article" date="2015" name="Nature">
        <title>Complex archaea that bridge the gap between prokaryotes and eukaryotes.</title>
        <authorList>
            <person name="Spang A."/>
            <person name="Saw J.H."/>
            <person name="Jorgensen S.L."/>
            <person name="Zaremba-Niedzwiedzka K."/>
            <person name="Martijn J."/>
            <person name="Lind A.E."/>
            <person name="van Eijk R."/>
            <person name="Schleper C."/>
            <person name="Guy L."/>
            <person name="Ettema T.J."/>
        </authorList>
    </citation>
    <scope>NUCLEOTIDE SEQUENCE</scope>
</reference>
<dbReference type="AlphaFoldDB" id="A0A0F9W0M3"/>
<name>A0A0F9W0M3_9ZZZZ</name>
<evidence type="ECO:0000313" key="1">
    <source>
        <dbReference type="EMBL" id="KKN79216.1"/>
    </source>
</evidence>
<proteinExistence type="predicted"/>
<gene>
    <name evidence="1" type="ORF">LCGC14_0342330</name>
</gene>
<dbReference type="EMBL" id="LAZR01000251">
    <property type="protein sequence ID" value="KKN79216.1"/>
    <property type="molecule type" value="Genomic_DNA"/>
</dbReference>
<sequence length="62" mass="7302">MEQQNKGFVDAEQGMRIDNIPKTGTLTGNYNIDYYGCWWEFIADDDDNSYWLIGEYPDELKN</sequence>
<accession>A0A0F9W0M3</accession>
<protein>
    <submittedName>
        <fullName evidence="1">Uncharacterized protein</fullName>
    </submittedName>
</protein>
<comment type="caution">
    <text evidence="1">The sequence shown here is derived from an EMBL/GenBank/DDBJ whole genome shotgun (WGS) entry which is preliminary data.</text>
</comment>